<keyword evidence="1" id="KW-1133">Transmembrane helix</keyword>
<sequence>MSMQVLQGAPVAVVARARSIKEGEDLAIRQGNLIKSAFFLIVVSPTLIAIIYFGILASDIYVSESSFVVRSQEKSSQAGLGALLQGTGLTRSADSVYVVHDFIQSRDALAQLEIRENVSRMFGARSIDFVSRFDPFGIDNSFESLYKYFDRRVNVDVDSTSGITTLTVNAFSARDAHTINASLLAMAEHLINEMNARMQSDLIASAQREVDVAKDAAEVAESNLTGFRTSQQVFDPERQSSLQLQQLSKLQEDIVETRVQIAQLNSFASANPQMSALKTRLASLRQQADEQMSQIAGGKVSLTRKAGEYSRLKLEQIFAEKQLASAMATFESARNEALRKQMYVEIVANPNTPDVPIRPRRLRAILITIIACMTVWGIASLLMAGIREHHD</sequence>
<feature type="transmembrane region" description="Helical" evidence="1">
    <location>
        <begin position="33"/>
        <end position="55"/>
    </location>
</feature>
<gene>
    <name evidence="2" type="ORF">ACFPTO_15660</name>
</gene>
<dbReference type="RefSeq" id="WP_377712494.1">
    <property type="nucleotide sequence ID" value="NZ_JBHSMP010000017.1"/>
</dbReference>
<dbReference type="PANTHER" id="PTHR32309">
    <property type="entry name" value="TYROSINE-PROTEIN KINASE"/>
    <property type="match status" value="1"/>
</dbReference>
<comment type="caution">
    <text evidence="2">The sequence shown here is derived from an EMBL/GenBank/DDBJ whole genome shotgun (WGS) entry which is preliminary data.</text>
</comment>
<name>A0ABW0JAV7_9BURK</name>
<accession>A0ABW0JAV7</accession>
<dbReference type="EMBL" id="JBHSMP010000017">
    <property type="protein sequence ID" value="MFC5430226.1"/>
    <property type="molecule type" value="Genomic_DNA"/>
</dbReference>
<keyword evidence="3" id="KW-1185">Reference proteome</keyword>
<evidence type="ECO:0000256" key="1">
    <source>
        <dbReference type="SAM" id="Phobius"/>
    </source>
</evidence>
<reference evidence="3" key="1">
    <citation type="journal article" date="2019" name="Int. J. Syst. Evol. Microbiol.">
        <title>The Global Catalogue of Microorganisms (GCM) 10K type strain sequencing project: providing services to taxonomists for standard genome sequencing and annotation.</title>
        <authorList>
            <consortium name="The Broad Institute Genomics Platform"/>
            <consortium name="The Broad Institute Genome Sequencing Center for Infectious Disease"/>
            <person name="Wu L."/>
            <person name="Ma J."/>
        </authorList>
    </citation>
    <scope>NUCLEOTIDE SEQUENCE [LARGE SCALE GENOMIC DNA]</scope>
    <source>
        <strain evidence="3">CCUG 56042</strain>
    </source>
</reference>
<evidence type="ECO:0000313" key="3">
    <source>
        <dbReference type="Proteomes" id="UP001596103"/>
    </source>
</evidence>
<feature type="transmembrane region" description="Helical" evidence="1">
    <location>
        <begin position="364"/>
        <end position="386"/>
    </location>
</feature>
<organism evidence="2 3">
    <name type="scientific">Paraburkholderia denitrificans</name>
    <dbReference type="NCBI Taxonomy" id="694025"/>
    <lineage>
        <taxon>Bacteria</taxon>
        <taxon>Pseudomonadati</taxon>
        <taxon>Pseudomonadota</taxon>
        <taxon>Betaproteobacteria</taxon>
        <taxon>Burkholderiales</taxon>
        <taxon>Burkholderiaceae</taxon>
        <taxon>Paraburkholderia</taxon>
    </lineage>
</organism>
<keyword evidence="1" id="KW-0812">Transmembrane</keyword>
<evidence type="ECO:0008006" key="4">
    <source>
        <dbReference type="Google" id="ProtNLM"/>
    </source>
</evidence>
<evidence type="ECO:0000313" key="2">
    <source>
        <dbReference type="EMBL" id="MFC5430226.1"/>
    </source>
</evidence>
<protein>
    <recommendedName>
        <fullName evidence="4">Capsule biosynthesis protein</fullName>
    </recommendedName>
</protein>
<keyword evidence="1" id="KW-0472">Membrane</keyword>
<dbReference type="PANTHER" id="PTHR32309:SF13">
    <property type="entry name" value="FERRIC ENTEROBACTIN TRANSPORT PROTEIN FEPE"/>
    <property type="match status" value="1"/>
</dbReference>
<dbReference type="Proteomes" id="UP001596103">
    <property type="component" value="Unassembled WGS sequence"/>
</dbReference>
<proteinExistence type="predicted"/>
<dbReference type="InterPro" id="IPR050445">
    <property type="entry name" value="Bact_polysacc_biosynth/exp"/>
</dbReference>